<dbReference type="GO" id="GO:0003697">
    <property type="term" value="F:single-stranded DNA binding"/>
    <property type="evidence" value="ECO:0007669"/>
    <property type="project" value="UniProtKB-ARBA"/>
</dbReference>
<comment type="subcellular location">
    <subcellularLocation>
        <location evidence="2">Nucleus</location>
        <location evidence="2">Nucleolus</location>
    </subcellularLocation>
    <subcellularLocation>
        <location evidence="14">Nucleus</location>
    </subcellularLocation>
    <subcellularLocation>
        <location evidence="14">Mitochondrion</location>
    </subcellularLocation>
</comment>
<keyword evidence="4 14" id="KW-0227">DNA damage</keyword>
<dbReference type="GO" id="GO:0000723">
    <property type="term" value="P:telomere maintenance"/>
    <property type="evidence" value="ECO:0007669"/>
    <property type="project" value="InterPro"/>
</dbReference>
<dbReference type="CDD" id="cd18037">
    <property type="entry name" value="DEXSc_Pif1_like"/>
    <property type="match status" value="1"/>
</dbReference>
<dbReference type="GO" id="GO:0016787">
    <property type="term" value="F:hydrolase activity"/>
    <property type="evidence" value="ECO:0007669"/>
    <property type="project" value="UniProtKB-KW"/>
</dbReference>
<dbReference type="Pfam" id="PF21530">
    <property type="entry name" value="Pif1_2B_dom"/>
    <property type="match status" value="1"/>
</dbReference>
<feature type="DNA-binding region" evidence="14">
    <location>
        <begin position="626"/>
        <end position="645"/>
    </location>
</feature>
<evidence type="ECO:0000313" key="18">
    <source>
        <dbReference type="Proteomes" id="UP000199727"/>
    </source>
</evidence>
<reference evidence="17 18" key="1">
    <citation type="submission" date="2017-06" db="EMBL/GenBank/DDBJ databases">
        <title>Global population genomics of the pathogenic fungus Cryptococcus neoformans var. grubii.</title>
        <authorList>
            <person name="Cuomo C."/>
            <person name="Litvintseva A."/>
            <person name="Chen Y."/>
            <person name="Young S."/>
            <person name="Zeng Q."/>
            <person name="Chapman S."/>
            <person name="Gujja S."/>
            <person name="Saif S."/>
            <person name="Birren B."/>
        </authorList>
    </citation>
    <scope>NUCLEOTIDE SEQUENCE [LARGE SCALE GENOMIC DNA]</scope>
    <source>
        <strain evidence="17 18">Tu259-1</strain>
    </source>
</reference>
<evidence type="ECO:0000256" key="5">
    <source>
        <dbReference type="ARBA" id="ARBA00022801"/>
    </source>
</evidence>
<keyword evidence="12 14" id="KW-0413">Isomerase</keyword>
<dbReference type="InterPro" id="IPR051055">
    <property type="entry name" value="PIF1_helicase"/>
</dbReference>
<dbReference type="OrthoDB" id="432234at2759"/>
<dbReference type="GO" id="GO:0043139">
    <property type="term" value="F:5'-3' DNA helicase activity"/>
    <property type="evidence" value="ECO:0007669"/>
    <property type="project" value="UniProtKB-UniRule"/>
</dbReference>
<organism evidence="17 18">
    <name type="scientific">Cryptococcus neoformans Tu259-1</name>
    <dbReference type="NCBI Taxonomy" id="1230072"/>
    <lineage>
        <taxon>Eukaryota</taxon>
        <taxon>Fungi</taxon>
        <taxon>Dikarya</taxon>
        <taxon>Basidiomycota</taxon>
        <taxon>Agaricomycotina</taxon>
        <taxon>Tremellomycetes</taxon>
        <taxon>Tremellales</taxon>
        <taxon>Cryptococcaceae</taxon>
        <taxon>Cryptococcus</taxon>
        <taxon>Cryptococcus neoformans species complex</taxon>
    </lineage>
</organism>
<evidence type="ECO:0000256" key="13">
    <source>
        <dbReference type="ARBA" id="ARBA00023242"/>
    </source>
</evidence>
<dbReference type="Gene3D" id="3.40.50.300">
    <property type="entry name" value="P-loop containing nucleotide triphosphate hydrolases"/>
    <property type="match status" value="2"/>
</dbReference>
<dbReference type="InterPro" id="IPR003593">
    <property type="entry name" value="AAA+_ATPase"/>
</dbReference>
<keyword evidence="11 14" id="KW-0234">DNA repair</keyword>
<keyword evidence="7 14" id="KW-0067">ATP-binding</keyword>
<keyword evidence="8 14" id="KW-0238">DNA-binding</keyword>
<evidence type="ECO:0000256" key="6">
    <source>
        <dbReference type="ARBA" id="ARBA00022806"/>
    </source>
</evidence>
<evidence type="ECO:0000256" key="3">
    <source>
        <dbReference type="ARBA" id="ARBA00022741"/>
    </source>
</evidence>
<comment type="catalytic activity">
    <reaction evidence="14">
        <text>ATP + H2O = ADP + phosphate + H(+)</text>
        <dbReference type="Rhea" id="RHEA:13065"/>
        <dbReference type="ChEBI" id="CHEBI:15377"/>
        <dbReference type="ChEBI" id="CHEBI:15378"/>
        <dbReference type="ChEBI" id="CHEBI:30616"/>
        <dbReference type="ChEBI" id="CHEBI:43474"/>
        <dbReference type="ChEBI" id="CHEBI:456216"/>
        <dbReference type="EC" id="5.6.2.3"/>
    </reaction>
</comment>
<dbReference type="EC" id="5.6.2.3" evidence="14"/>
<dbReference type="GO" id="GO:0005730">
    <property type="term" value="C:nucleolus"/>
    <property type="evidence" value="ECO:0007669"/>
    <property type="project" value="UniProtKB-SubCell"/>
</dbReference>
<dbReference type="InterPro" id="IPR010285">
    <property type="entry name" value="DNA_helicase_pif1-like_DEAD"/>
</dbReference>
<accession>A0A854QJE9</accession>
<keyword evidence="13 14" id="KW-0539">Nucleus</keyword>
<dbReference type="FunFam" id="3.40.50.300:FF:001226">
    <property type="entry name" value="ATP-dependent DNA helicase PIF1"/>
    <property type="match status" value="1"/>
</dbReference>
<evidence type="ECO:0000256" key="15">
    <source>
        <dbReference type="SAM" id="MobiDB-lite"/>
    </source>
</evidence>
<comment type="function">
    <text evidence="14">DNA-dependent ATPase and 5'-3' DNA helicase required for the maintenance of both mitochondrial and nuclear genome stability.</text>
</comment>
<dbReference type="InterPro" id="IPR027417">
    <property type="entry name" value="P-loop_NTPase"/>
</dbReference>
<evidence type="ECO:0000256" key="1">
    <source>
        <dbReference type="ARBA" id="ARBA00001946"/>
    </source>
</evidence>
<dbReference type="GO" id="GO:0005524">
    <property type="term" value="F:ATP binding"/>
    <property type="evidence" value="ECO:0007669"/>
    <property type="project" value="UniProtKB-UniRule"/>
</dbReference>
<dbReference type="HAMAP" id="MF_03176">
    <property type="entry name" value="PIF1"/>
    <property type="match status" value="1"/>
</dbReference>
<dbReference type="AlphaFoldDB" id="A0A854QJE9"/>
<feature type="compositionally biased region" description="Polar residues" evidence="15">
    <location>
        <begin position="7"/>
        <end position="29"/>
    </location>
</feature>
<dbReference type="Proteomes" id="UP000199727">
    <property type="component" value="Unassembled WGS sequence"/>
</dbReference>
<dbReference type="PANTHER" id="PTHR47642:SF5">
    <property type="entry name" value="ATP-DEPENDENT DNA HELICASE"/>
    <property type="match status" value="1"/>
</dbReference>
<dbReference type="InterPro" id="IPR048293">
    <property type="entry name" value="PIF1_RRM3_pfh1"/>
</dbReference>
<dbReference type="GO" id="GO:0006281">
    <property type="term" value="P:DNA repair"/>
    <property type="evidence" value="ECO:0007669"/>
    <property type="project" value="UniProtKB-UniRule"/>
</dbReference>
<dbReference type="CDD" id="cd18809">
    <property type="entry name" value="SF1_C_RecD"/>
    <property type="match status" value="1"/>
</dbReference>
<evidence type="ECO:0000256" key="7">
    <source>
        <dbReference type="ARBA" id="ARBA00022840"/>
    </source>
</evidence>
<comment type="subunit">
    <text evidence="14">Monomer.</text>
</comment>
<dbReference type="Pfam" id="PF05970">
    <property type="entry name" value="PIF1"/>
    <property type="match status" value="1"/>
</dbReference>
<keyword evidence="9 14" id="KW-0496">Mitochondrion</keyword>
<evidence type="ECO:0000256" key="2">
    <source>
        <dbReference type="ARBA" id="ARBA00004604"/>
    </source>
</evidence>
<evidence type="ECO:0000256" key="4">
    <source>
        <dbReference type="ARBA" id="ARBA00022763"/>
    </source>
</evidence>
<feature type="domain" description="AAA+ ATPase" evidence="16">
    <location>
        <begin position="213"/>
        <end position="376"/>
    </location>
</feature>
<evidence type="ECO:0000259" key="16">
    <source>
        <dbReference type="SMART" id="SM00382"/>
    </source>
</evidence>
<dbReference type="EMBL" id="AMKT01000027">
    <property type="protein sequence ID" value="OXG25966.1"/>
    <property type="molecule type" value="Genomic_DNA"/>
</dbReference>
<keyword evidence="6 14" id="KW-0347">Helicase</keyword>
<gene>
    <name evidence="14" type="primary">PIF1</name>
    <name evidence="17" type="ORF">C361_01926</name>
</gene>
<keyword evidence="10 14" id="KW-0233">DNA recombination</keyword>
<feature type="binding site" evidence="14">
    <location>
        <begin position="221"/>
        <end position="228"/>
    </location>
    <ligand>
        <name>ATP</name>
        <dbReference type="ChEBI" id="CHEBI:30616"/>
    </ligand>
</feature>
<dbReference type="PANTHER" id="PTHR47642">
    <property type="entry name" value="ATP-DEPENDENT DNA HELICASE"/>
    <property type="match status" value="1"/>
</dbReference>
<evidence type="ECO:0000256" key="12">
    <source>
        <dbReference type="ARBA" id="ARBA00023235"/>
    </source>
</evidence>
<sequence length="669" mass="73560">MPILTARTLSASNSSNKSNGTLSRVTSFKRNWGEEDGPESSQLDWSPSPEVVQRKGNILPPSGPLKSTTTLPNLPESAAKETASQRRRKAILAALNQNKETTSASPVPGFCPGQASSTVTSPQDIHYDISVPPVATHCAGSSIRLVSQTLPSLPKRPLPWEGDQKVRKKVYTQTSLTSKENAQPKSTSSALNIKQRVTLSEEQQKVLTLVIQQQKNVFFTGSAGTGKSVLLREIIHGLRNKYAKNPDAVAVTASTGIAACNIGGVTLHSFGGVGLATDTPEILLRKLKLNKKASGRWTKTKVLIIDEVSMVDGAMFDKFCKLGQLIRKNSKPWGGIQIIVTGDFFQLPPVTKNGGMPKFAFEAEMWDETIHLSVNLTKVFRQKDQRFVDMLNEMRFGRLSNESIVAFKSLARPLKFNDGIEPTALFPRREDVDRANLSRLNQLDSVGFTYHSIDGGSAEANQREKLLSNFMAPKVIELKEHAQVMLVKNLDETLVNGSMGKVIGFTYKNMFQCDDMGKWTPDADLKELEEEDKMKSLAVRQALRDKYQAKGANPLPVVRFKVPGGGTRDVLMEMDVFKAELPNGEVQASRSQLPLILAWAMSIHKSQGQTLDRVRVDLGKVFEKGQAYVALSRATSLEGLQVTGFTAEKVMAHKKVAVWSSTLKDLNLV</sequence>
<comment type="similarity">
    <text evidence="14">Belongs to the helicase family. PIF1 subfamily.</text>
</comment>
<keyword evidence="5 14" id="KW-0378">Hydrolase</keyword>
<dbReference type="SUPFAM" id="SSF52540">
    <property type="entry name" value="P-loop containing nucleoside triphosphate hydrolases"/>
    <property type="match status" value="2"/>
</dbReference>
<evidence type="ECO:0000256" key="11">
    <source>
        <dbReference type="ARBA" id="ARBA00023204"/>
    </source>
</evidence>
<dbReference type="GO" id="GO:0006310">
    <property type="term" value="P:DNA recombination"/>
    <property type="evidence" value="ECO:0007669"/>
    <property type="project" value="UniProtKB-UniRule"/>
</dbReference>
<evidence type="ECO:0000256" key="10">
    <source>
        <dbReference type="ARBA" id="ARBA00023172"/>
    </source>
</evidence>
<proteinExistence type="inferred from homology"/>
<name>A0A854QJE9_CRYNE</name>
<comment type="cofactor">
    <cofactor evidence="1 14">
        <name>Mg(2+)</name>
        <dbReference type="ChEBI" id="CHEBI:18420"/>
    </cofactor>
</comment>
<evidence type="ECO:0000256" key="8">
    <source>
        <dbReference type="ARBA" id="ARBA00023125"/>
    </source>
</evidence>
<dbReference type="GO" id="GO:0005739">
    <property type="term" value="C:mitochondrion"/>
    <property type="evidence" value="ECO:0007669"/>
    <property type="project" value="UniProtKB-SubCell"/>
</dbReference>
<protein>
    <recommendedName>
        <fullName evidence="14">ATP-dependent DNA helicase PIF1</fullName>
        <ecNumber evidence="14">5.6.2.3</ecNumber>
    </recommendedName>
    <alternativeName>
        <fullName evidence="14">DNA 5'-3' helicase PIF1</fullName>
    </alternativeName>
    <alternativeName>
        <fullName evidence="14">DNA repair and recombination helicase PIF1</fullName>
    </alternativeName>
</protein>
<feature type="region of interest" description="Disordered" evidence="15">
    <location>
        <begin position="1"/>
        <end position="84"/>
    </location>
</feature>
<dbReference type="InterPro" id="IPR049163">
    <property type="entry name" value="Pif1-like_2B_dom"/>
</dbReference>
<dbReference type="SMART" id="SM00382">
    <property type="entry name" value="AAA"/>
    <property type="match status" value="1"/>
</dbReference>
<evidence type="ECO:0000256" key="14">
    <source>
        <dbReference type="HAMAP-Rule" id="MF_03176"/>
    </source>
</evidence>
<evidence type="ECO:0000313" key="17">
    <source>
        <dbReference type="EMBL" id="OXG25966.1"/>
    </source>
</evidence>
<evidence type="ECO:0000256" key="9">
    <source>
        <dbReference type="ARBA" id="ARBA00023128"/>
    </source>
</evidence>
<comment type="caution">
    <text evidence="17">The sequence shown here is derived from an EMBL/GenBank/DDBJ whole genome shotgun (WGS) entry which is preliminary data.</text>
</comment>
<keyword evidence="3 14" id="KW-0547">Nucleotide-binding</keyword>